<evidence type="ECO:0000256" key="5">
    <source>
        <dbReference type="ARBA" id="ARBA00047720"/>
    </source>
</evidence>
<evidence type="ECO:0000256" key="4">
    <source>
        <dbReference type="ARBA" id="ARBA00023211"/>
    </source>
</evidence>
<dbReference type="InterPro" id="IPR011059">
    <property type="entry name" value="Metal-dep_hydrolase_composite"/>
</dbReference>
<comment type="cofactor">
    <cofactor evidence="6">
        <name>Mn(2+)</name>
        <dbReference type="ChEBI" id="CHEBI:29035"/>
    </cofactor>
</comment>
<dbReference type="CDD" id="cd01295">
    <property type="entry name" value="AdeC"/>
    <property type="match status" value="1"/>
</dbReference>
<comment type="similarity">
    <text evidence="1 6">Belongs to the metallo-dependent hydrolases superfamily. Adenine deaminase family.</text>
</comment>
<dbReference type="InterPro" id="IPR032466">
    <property type="entry name" value="Metal_Hydrolase"/>
</dbReference>
<evidence type="ECO:0000256" key="2">
    <source>
        <dbReference type="ARBA" id="ARBA00012782"/>
    </source>
</evidence>
<dbReference type="HAMAP" id="MF_01518">
    <property type="entry name" value="Adenine_deamin"/>
    <property type="match status" value="1"/>
</dbReference>
<evidence type="ECO:0000256" key="1">
    <source>
        <dbReference type="ARBA" id="ARBA00006773"/>
    </source>
</evidence>
<dbReference type="Proteomes" id="UP000054874">
    <property type="component" value="Unassembled WGS sequence"/>
</dbReference>
<evidence type="ECO:0000259" key="7">
    <source>
        <dbReference type="Pfam" id="PF01979"/>
    </source>
</evidence>
<dbReference type="GO" id="GO:0000034">
    <property type="term" value="F:adenine deaminase activity"/>
    <property type="evidence" value="ECO:0007669"/>
    <property type="project" value="UniProtKB-UniRule"/>
</dbReference>
<protein>
    <recommendedName>
        <fullName evidence="2 6">Adenine deaminase</fullName>
        <shortName evidence="6">Adenase</shortName>
        <shortName evidence="6">Adenine aminase</shortName>
        <ecNumber evidence="2 6">3.5.4.2</ecNumber>
    </recommendedName>
</protein>
<evidence type="ECO:0000256" key="3">
    <source>
        <dbReference type="ARBA" id="ARBA00022801"/>
    </source>
</evidence>
<name>A0A0V8QEM6_9FIRM</name>
<comment type="catalytic activity">
    <reaction evidence="5 6">
        <text>adenine + H2O + H(+) = hypoxanthine + NH4(+)</text>
        <dbReference type="Rhea" id="RHEA:23688"/>
        <dbReference type="ChEBI" id="CHEBI:15377"/>
        <dbReference type="ChEBI" id="CHEBI:15378"/>
        <dbReference type="ChEBI" id="CHEBI:16708"/>
        <dbReference type="ChEBI" id="CHEBI:17368"/>
        <dbReference type="ChEBI" id="CHEBI:28938"/>
        <dbReference type="EC" id="3.5.4.2"/>
    </reaction>
</comment>
<dbReference type="AlphaFoldDB" id="A0A0V8QEM6"/>
<dbReference type="SUPFAM" id="SSF51556">
    <property type="entry name" value="Metallo-dependent hydrolases"/>
    <property type="match status" value="1"/>
</dbReference>
<dbReference type="EMBL" id="LNAM01000158">
    <property type="protein sequence ID" value="KSV58862.1"/>
    <property type="molecule type" value="Genomic_DNA"/>
</dbReference>
<dbReference type="InterPro" id="IPR006679">
    <property type="entry name" value="Adenine_deam"/>
</dbReference>
<dbReference type="EC" id="3.5.4.2" evidence="2 6"/>
<dbReference type="SUPFAM" id="SSF51338">
    <property type="entry name" value="Composite domain of metallo-dependent hydrolases"/>
    <property type="match status" value="1"/>
</dbReference>
<dbReference type="Gene3D" id="3.20.20.140">
    <property type="entry name" value="Metal-dependent hydrolases"/>
    <property type="match status" value="1"/>
</dbReference>
<dbReference type="RefSeq" id="WP_058352901.1">
    <property type="nucleotide sequence ID" value="NZ_CABMMD010000158.1"/>
</dbReference>
<dbReference type="InterPro" id="IPR026912">
    <property type="entry name" value="Adenine_deam_C"/>
</dbReference>
<dbReference type="PANTHER" id="PTHR11113:SF2">
    <property type="entry name" value="ADENINE DEAMINASE"/>
    <property type="match status" value="1"/>
</dbReference>
<dbReference type="GO" id="GO:0006146">
    <property type="term" value="P:adenine catabolic process"/>
    <property type="evidence" value="ECO:0007669"/>
    <property type="project" value="InterPro"/>
</dbReference>
<comment type="caution">
    <text evidence="9">The sequence shown here is derived from an EMBL/GenBank/DDBJ whole genome shotgun (WGS) entry which is preliminary data.</text>
</comment>
<dbReference type="NCBIfam" id="TIGR01178">
    <property type="entry name" value="ade"/>
    <property type="match status" value="1"/>
</dbReference>
<evidence type="ECO:0000313" key="9">
    <source>
        <dbReference type="EMBL" id="KSV58862.1"/>
    </source>
</evidence>
<proteinExistence type="inferred from homology"/>
<dbReference type="Pfam" id="PF01979">
    <property type="entry name" value="Amidohydro_1"/>
    <property type="match status" value="1"/>
</dbReference>
<dbReference type="OrthoDB" id="9775607at2"/>
<dbReference type="Pfam" id="PF13382">
    <property type="entry name" value="Adenine_deam_C"/>
    <property type="match status" value="1"/>
</dbReference>
<evidence type="ECO:0000256" key="6">
    <source>
        <dbReference type="HAMAP-Rule" id="MF_01518"/>
    </source>
</evidence>
<gene>
    <name evidence="6" type="primary">ade</name>
    <name evidence="9" type="ORF">ASU35_11220</name>
</gene>
<evidence type="ECO:0000259" key="8">
    <source>
        <dbReference type="Pfam" id="PF13382"/>
    </source>
</evidence>
<dbReference type="PANTHER" id="PTHR11113">
    <property type="entry name" value="N-ACETYLGLUCOSAMINE-6-PHOSPHATE DEACETYLASE"/>
    <property type="match status" value="1"/>
</dbReference>
<evidence type="ECO:0000313" key="10">
    <source>
        <dbReference type="Proteomes" id="UP000054874"/>
    </source>
</evidence>
<dbReference type="Gene3D" id="2.30.40.10">
    <property type="entry name" value="Urease, subunit C, domain 1"/>
    <property type="match status" value="1"/>
</dbReference>
<dbReference type="STRING" id="290052.ASU35_11220"/>
<accession>A0A0V8QEM6</accession>
<keyword evidence="3 6" id="KW-0378">Hydrolase</keyword>
<sequence length="563" mass="61219">MEKRKLLLVAEGKEKADLVLKGGRVLNVFTNEFLEGDVAVCQDTIVGIGQYEGIREIDCRGRYIVPGYFDAHVHIESTLAMPGELSKAVLKSGTTTLIADPHELVNVKGKKALDFLLAATENVPLNVYIMIPSSVPATPFDTNGAGEFMAEDMEEYLKKDRILGLGEVMCFTDVVAGEEKILDKLSLFEKKHIDGHAPGLSGGNLQAYRLSGVENDHECSTIDEVKEKLRAGLSIFIREGSGAKNLEPIVSGMLKEGLPFSRCAFCTDDKHLEEIEEDGHISVCVRKAIALGMEPAEAYKTASWYPASAYGLKHLGAVAPGYQADLVVLEDVKTAKATMTLYKGIPSEEYRVEGFDFTGWEELLHTVEFPTLTKEKLIVKKENKNHVLGMIPKELLTEHLFEEVPGENGVFLPDAVYNKLCVVERHGKNGNVSAAPIKGFGIKNGAVATSVSHDSHNIIAAGDNDEDIIAAVNYLKEIQGGYVLASGGKVVGAVPLAVCGLLSKESKEEIQRKAGKILSMAKDMGVAEGIDPFITLSFMALPVIPKLRLLDTGLFDVEKFEKI</sequence>
<feature type="domain" description="Amidohydrolase-related" evidence="7">
    <location>
        <begin position="63"/>
        <end position="332"/>
    </location>
</feature>
<reference evidence="9 10" key="1">
    <citation type="submission" date="2015-11" db="EMBL/GenBank/DDBJ databases">
        <title>Butyribacter intestini gen. nov., sp. nov., a butyric acid-producing bacterium of the family Lachnospiraceae isolated from the human faeces.</title>
        <authorList>
            <person name="Zou Y."/>
            <person name="Xue W."/>
            <person name="Luo G."/>
            <person name="Lv M."/>
        </authorList>
    </citation>
    <scope>NUCLEOTIDE SEQUENCE [LARGE SCALE GENOMIC DNA]</scope>
    <source>
        <strain evidence="9 10">ACET-33324</strain>
    </source>
</reference>
<keyword evidence="10" id="KW-1185">Reference proteome</keyword>
<keyword evidence="4 6" id="KW-0464">Manganese</keyword>
<feature type="domain" description="Adenine deaminase C-terminal" evidence="8">
    <location>
        <begin position="395"/>
        <end position="561"/>
    </location>
</feature>
<dbReference type="InterPro" id="IPR006680">
    <property type="entry name" value="Amidohydro-rel"/>
</dbReference>
<organism evidence="9 10">
    <name type="scientific">Acetivibrio ethanolgignens</name>
    <dbReference type="NCBI Taxonomy" id="290052"/>
    <lineage>
        <taxon>Bacteria</taxon>
        <taxon>Bacillati</taxon>
        <taxon>Bacillota</taxon>
        <taxon>Clostridia</taxon>
        <taxon>Eubacteriales</taxon>
        <taxon>Oscillospiraceae</taxon>
        <taxon>Acetivibrio</taxon>
    </lineage>
</organism>